<comment type="catalytic activity">
    <reaction evidence="1 6">
        <text>[protein]-peptidylproline (omega=180) = [protein]-peptidylproline (omega=0)</text>
        <dbReference type="Rhea" id="RHEA:16237"/>
        <dbReference type="Rhea" id="RHEA-COMP:10747"/>
        <dbReference type="Rhea" id="RHEA-COMP:10748"/>
        <dbReference type="ChEBI" id="CHEBI:83833"/>
        <dbReference type="ChEBI" id="CHEBI:83834"/>
        <dbReference type="EC" id="5.2.1.8"/>
    </reaction>
</comment>
<dbReference type="PANTHER" id="PTHR43811:SF19">
    <property type="entry name" value="39 KDA FK506-BINDING NUCLEAR PROTEIN"/>
    <property type="match status" value="1"/>
</dbReference>
<evidence type="ECO:0000256" key="8">
    <source>
        <dbReference type="SAM" id="SignalP"/>
    </source>
</evidence>
<evidence type="ECO:0000256" key="6">
    <source>
        <dbReference type="PROSITE-ProRule" id="PRU00277"/>
    </source>
</evidence>
<dbReference type="InterPro" id="IPR046357">
    <property type="entry name" value="PPIase_dom_sf"/>
</dbReference>
<dbReference type="PROSITE" id="PS50059">
    <property type="entry name" value="FKBP_PPIASE"/>
    <property type="match status" value="1"/>
</dbReference>
<comment type="caution">
    <text evidence="10">The sequence shown here is derived from an EMBL/GenBank/DDBJ whole genome shotgun (WGS) entry which is preliminary data.</text>
</comment>
<dbReference type="SUPFAM" id="SSF54534">
    <property type="entry name" value="FKBP-like"/>
    <property type="match status" value="2"/>
</dbReference>
<evidence type="ECO:0000259" key="9">
    <source>
        <dbReference type="PROSITE" id="PS50059"/>
    </source>
</evidence>
<evidence type="ECO:0000256" key="4">
    <source>
        <dbReference type="ARBA" id="ARBA00023110"/>
    </source>
</evidence>
<keyword evidence="4 6" id="KW-0697">Rotamase</keyword>
<dbReference type="Gene3D" id="3.10.50.40">
    <property type="match status" value="2"/>
</dbReference>
<proteinExistence type="inferred from homology"/>
<feature type="chain" id="PRO_5045471368" description="peptidylprolyl isomerase" evidence="8">
    <location>
        <begin position="20"/>
        <end position="330"/>
    </location>
</feature>
<feature type="signal peptide" evidence="8">
    <location>
        <begin position="1"/>
        <end position="19"/>
    </location>
</feature>
<feature type="compositionally biased region" description="Basic residues" evidence="7">
    <location>
        <begin position="308"/>
        <end position="330"/>
    </location>
</feature>
<comment type="similarity">
    <text evidence="2">Belongs to the FKBP-type PPIase family.</text>
</comment>
<evidence type="ECO:0000256" key="3">
    <source>
        <dbReference type="ARBA" id="ARBA00013194"/>
    </source>
</evidence>
<accession>A0ABP8GAH4</accession>
<feature type="region of interest" description="Disordered" evidence="7">
    <location>
        <begin position="304"/>
        <end position="330"/>
    </location>
</feature>
<evidence type="ECO:0000313" key="11">
    <source>
        <dbReference type="Proteomes" id="UP001500582"/>
    </source>
</evidence>
<dbReference type="InterPro" id="IPR001179">
    <property type="entry name" value="PPIase_FKBP_dom"/>
</dbReference>
<dbReference type="PANTHER" id="PTHR43811">
    <property type="entry name" value="FKBP-TYPE PEPTIDYL-PROLYL CIS-TRANS ISOMERASE FKPA"/>
    <property type="match status" value="1"/>
</dbReference>
<dbReference type="EC" id="5.2.1.8" evidence="3 6"/>
<evidence type="ECO:0000256" key="7">
    <source>
        <dbReference type="SAM" id="MobiDB-lite"/>
    </source>
</evidence>
<evidence type="ECO:0000313" key="10">
    <source>
        <dbReference type="EMBL" id="GAA4320690.1"/>
    </source>
</evidence>
<name>A0ABP8GAH4_9SPHI</name>
<dbReference type="RefSeq" id="WP_345210924.1">
    <property type="nucleotide sequence ID" value="NZ_BAABFT010000004.1"/>
</dbReference>
<dbReference type="Pfam" id="PF00254">
    <property type="entry name" value="FKBP_C"/>
    <property type="match status" value="1"/>
</dbReference>
<evidence type="ECO:0000256" key="5">
    <source>
        <dbReference type="ARBA" id="ARBA00023235"/>
    </source>
</evidence>
<protein>
    <recommendedName>
        <fullName evidence="3 6">peptidylprolyl isomerase</fullName>
        <ecNumber evidence="3 6">5.2.1.8</ecNumber>
    </recommendedName>
</protein>
<dbReference type="EMBL" id="BAABFT010000004">
    <property type="protein sequence ID" value="GAA4320690.1"/>
    <property type="molecule type" value="Genomic_DNA"/>
</dbReference>
<sequence>MKKNILILALFGLAAGANAQAPLRTPKGASYTVVTKGTGEKVKLDDVLTFDVIQKNDKDSILYSTYKIGKPVKAQVTASQNVADLMELFPLLTVGDSVVAKVPVDSVFKGHEDQMPPVFQKGGNIVFNIKIRKTQLLADAIAERNAEGEKLKQNEGVEAAKYIADNKLTPVTTASGLKYIITTPSAKRKPLVGDTVLVNYTGSTLAGVVFDSSVAAEAAKANLSQPGRNYEPFEVVLGQGRVIPGWEEALLLLNEGAKAKVIIPSALAYGERGGGEVIKPYSTLLFDIELVKIKPAKHVKAAPVKAKPGAKKAPVKKAAAKKTVAGKKKN</sequence>
<gene>
    <name evidence="10" type="ORF">GCM10023149_20100</name>
</gene>
<organism evidence="10 11">
    <name type="scientific">Mucilaginibacter gynuensis</name>
    <dbReference type="NCBI Taxonomy" id="1302236"/>
    <lineage>
        <taxon>Bacteria</taxon>
        <taxon>Pseudomonadati</taxon>
        <taxon>Bacteroidota</taxon>
        <taxon>Sphingobacteriia</taxon>
        <taxon>Sphingobacteriales</taxon>
        <taxon>Sphingobacteriaceae</taxon>
        <taxon>Mucilaginibacter</taxon>
    </lineage>
</organism>
<feature type="domain" description="PPIase FKBP-type" evidence="9">
    <location>
        <begin position="193"/>
        <end position="294"/>
    </location>
</feature>
<reference evidence="11" key="1">
    <citation type="journal article" date="2019" name="Int. J. Syst. Evol. Microbiol.">
        <title>The Global Catalogue of Microorganisms (GCM) 10K type strain sequencing project: providing services to taxonomists for standard genome sequencing and annotation.</title>
        <authorList>
            <consortium name="The Broad Institute Genomics Platform"/>
            <consortium name="The Broad Institute Genome Sequencing Center for Infectious Disease"/>
            <person name="Wu L."/>
            <person name="Ma J."/>
        </authorList>
    </citation>
    <scope>NUCLEOTIDE SEQUENCE [LARGE SCALE GENOMIC DNA]</scope>
    <source>
        <strain evidence="11">JCM 17705</strain>
    </source>
</reference>
<keyword evidence="11" id="KW-1185">Reference proteome</keyword>
<evidence type="ECO:0000256" key="1">
    <source>
        <dbReference type="ARBA" id="ARBA00000971"/>
    </source>
</evidence>
<evidence type="ECO:0000256" key="2">
    <source>
        <dbReference type="ARBA" id="ARBA00006577"/>
    </source>
</evidence>
<keyword evidence="8" id="KW-0732">Signal</keyword>
<keyword evidence="5 6" id="KW-0413">Isomerase</keyword>
<dbReference type="Proteomes" id="UP001500582">
    <property type="component" value="Unassembled WGS sequence"/>
</dbReference>